<sequence length="165" mass="18999">MTMSYEIVGTHWDSHTVFISVGDTPHFRNEIRNIGNTIEIALTHHLRNEIQDTSNIIKIALTHRLRNEIGSLSEKYSQTRFRRSTVVTPLFHQRISSQKIHFHLSRGVSCSTRHTAMLCFISMKGYEGRVVSQVCQFHFDRGVFISSIVHHDMNSDEISYRLGGV</sequence>
<dbReference type="HOGENOM" id="CLU_1607123_0_0_2"/>
<dbReference type="Proteomes" id="UP000030649">
    <property type="component" value="Unassembled WGS sequence"/>
</dbReference>
<gene>
    <name evidence="1" type="ORF">J07HQW1_02998</name>
</gene>
<evidence type="ECO:0000313" key="2">
    <source>
        <dbReference type="Proteomes" id="UP000030649"/>
    </source>
</evidence>
<proteinExistence type="predicted"/>
<dbReference type="EMBL" id="KE356560">
    <property type="protein sequence ID" value="ERG92947.1"/>
    <property type="molecule type" value="Genomic_DNA"/>
</dbReference>
<protein>
    <submittedName>
        <fullName evidence="1">Uncharacterized protein</fullName>
    </submittedName>
</protein>
<dbReference type="AlphaFoldDB" id="U1PH47"/>
<name>U1PH47_9EURY</name>
<reference evidence="1 2" key="1">
    <citation type="journal article" date="2013" name="PLoS ONE">
        <title>Assembly-driven community genomics of a hypersaline microbial ecosystem.</title>
        <authorList>
            <person name="Podell S."/>
            <person name="Ugalde J.A."/>
            <person name="Narasingarao P."/>
            <person name="Banfield J.F."/>
            <person name="Heidelberg K.B."/>
            <person name="Allen E.E."/>
        </authorList>
    </citation>
    <scope>NUCLEOTIDE SEQUENCE [LARGE SCALE GENOMIC DNA]</scope>
    <source>
        <strain evidence="2">J07HQW1</strain>
    </source>
</reference>
<organism evidence="1 2">
    <name type="scientific">Haloquadratum walsbyi J07HQW1</name>
    <dbReference type="NCBI Taxonomy" id="1238424"/>
    <lineage>
        <taxon>Archaea</taxon>
        <taxon>Methanobacteriati</taxon>
        <taxon>Methanobacteriota</taxon>
        <taxon>Stenosarchaea group</taxon>
        <taxon>Halobacteria</taxon>
        <taxon>Halobacteriales</taxon>
        <taxon>Haloferacaceae</taxon>
        <taxon>Haloquadratum</taxon>
    </lineage>
</organism>
<accession>U1PH47</accession>
<evidence type="ECO:0000313" key="1">
    <source>
        <dbReference type="EMBL" id="ERG92947.1"/>
    </source>
</evidence>